<name>A0AAE3HVS5_9GAMM</name>
<dbReference type="CDD" id="cd00799">
    <property type="entry name" value="INT_Cre_C"/>
    <property type="match status" value="1"/>
</dbReference>
<dbReference type="GO" id="GO:0003677">
    <property type="term" value="F:DNA binding"/>
    <property type="evidence" value="ECO:0007669"/>
    <property type="project" value="UniProtKB-UniRule"/>
</dbReference>
<proteinExistence type="predicted"/>
<dbReference type="PANTHER" id="PTHR34605:SF4">
    <property type="entry name" value="DNA ADENINE METHYLTRANSFERASE"/>
    <property type="match status" value="1"/>
</dbReference>
<keyword evidence="2 4" id="KW-0238">DNA-binding</keyword>
<keyword evidence="1" id="KW-0229">DNA integration</keyword>
<dbReference type="PROSITE" id="PS51900">
    <property type="entry name" value="CB"/>
    <property type="match status" value="1"/>
</dbReference>
<dbReference type="AlphaFoldDB" id="A0AAE3HVS5"/>
<evidence type="ECO:0000256" key="2">
    <source>
        <dbReference type="ARBA" id="ARBA00023125"/>
    </source>
</evidence>
<evidence type="ECO:0000313" key="7">
    <source>
        <dbReference type="EMBL" id="MCS5711254.1"/>
    </source>
</evidence>
<dbReference type="PANTHER" id="PTHR34605">
    <property type="entry name" value="PHAGE_INTEGRASE DOMAIN-CONTAINING PROTEIN"/>
    <property type="match status" value="1"/>
</dbReference>
<dbReference type="InterPro" id="IPR002104">
    <property type="entry name" value="Integrase_catalytic"/>
</dbReference>
<dbReference type="InterPro" id="IPR052925">
    <property type="entry name" value="Phage_Integrase-like_Recomb"/>
</dbReference>
<evidence type="ECO:0000259" key="6">
    <source>
        <dbReference type="PROSITE" id="PS51900"/>
    </source>
</evidence>
<evidence type="ECO:0000256" key="1">
    <source>
        <dbReference type="ARBA" id="ARBA00022908"/>
    </source>
</evidence>
<dbReference type="SUPFAM" id="SSF47823">
    <property type="entry name" value="lambda integrase-like, N-terminal domain"/>
    <property type="match status" value="1"/>
</dbReference>
<dbReference type="SUPFAM" id="SSF56349">
    <property type="entry name" value="DNA breaking-rejoining enzymes"/>
    <property type="match status" value="1"/>
</dbReference>
<accession>A0AAE3HVS5</accession>
<reference evidence="7" key="1">
    <citation type="journal article" date="2016" name="Genome Announc.">
        <title>Draft Genome Sequences of Two Novel Amoeba-Resistant Intranuclear Bacteria, 'Candidatus Berkiella cookevillensis' and 'Candidatus Berkiella aquae'.</title>
        <authorList>
            <person name="Mehari Y.T."/>
            <person name="Arivett B.A."/>
            <person name="Farone A.L."/>
            <person name="Gunderson J.H."/>
            <person name="Farone M.B."/>
        </authorList>
    </citation>
    <scope>NUCLEOTIDE SEQUENCE</scope>
    <source>
        <strain evidence="7">HT99</strain>
    </source>
</reference>
<dbReference type="GO" id="GO:0006310">
    <property type="term" value="P:DNA recombination"/>
    <property type="evidence" value="ECO:0007669"/>
    <property type="project" value="UniProtKB-KW"/>
</dbReference>
<keyword evidence="8" id="KW-1185">Reference proteome</keyword>
<keyword evidence="3" id="KW-0233">DNA recombination</keyword>
<reference evidence="7" key="2">
    <citation type="submission" date="2021-06" db="EMBL/GenBank/DDBJ databases">
        <title>Genomic Description and Analysis of Intracellular Bacteria, Candidatus Berkiella cookevillensis and Candidatus Berkiella aquae.</title>
        <authorList>
            <person name="Kidane D.T."/>
            <person name="Mehari Y.T."/>
            <person name="Rice F.C."/>
            <person name="Arivett B.A."/>
            <person name="Farone A.L."/>
            <person name="Berk S.G."/>
            <person name="Farone M.B."/>
        </authorList>
    </citation>
    <scope>NUCLEOTIDE SEQUENCE</scope>
    <source>
        <strain evidence="7">HT99</strain>
    </source>
</reference>
<sequence>MVPNKTDITLKNDVFLDKIALDNVYIKAATSDNTRKAYQQDIRHFMANGGLLPSNTGNLLQYLQNQAGALKSETLQRRLTAIKHWHIYQGFADPTLHPMIRKTLRGIARIHGKPVEKAAALSIHDLKTVASFLHNRKSLRDHRDIALILIGFFGAFRRSELAKLQWEQIQFLEEGMTILIPRSKTDQTGEGQICAIPYVKGDICPVNALQHWQQAVGLSSGPVFRAINKHQQIQQDCLTPLSINHILKRVAREANLPDPDRYSAHSLRRGFATMASKKGVSLTAIMHHGRWRHEGTVYGYIEEGQRFTDNPINKLLAE</sequence>
<dbReference type="GO" id="GO:0015074">
    <property type="term" value="P:DNA integration"/>
    <property type="evidence" value="ECO:0007669"/>
    <property type="project" value="UniProtKB-KW"/>
</dbReference>
<evidence type="ECO:0000256" key="3">
    <source>
        <dbReference type="ARBA" id="ARBA00023172"/>
    </source>
</evidence>
<protein>
    <submittedName>
        <fullName evidence="7">Site-specific integrase</fullName>
    </submittedName>
</protein>
<dbReference type="EMBL" id="LKAJ02000001">
    <property type="protein sequence ID" value="MCS5711254.1"/>
    <property type="molecule type" value="Genomic_DNA"/>
</dbReference>
<dbReference type="Gene3D" id="1.10.150.130">
    <property type="match status" value="1"/>
</dbReference>
<dbReference type="InterPro" id="IPR010998">
    <property type="entry name" value="Integrase_recombinase_N"/>
</dbReference>
<evidence type="ECO:0000313" key="8">
    <source>
        <dbReference type="Proteomes" id="UP000051497"/>
    </source>
</evidence>
<dbReference type="Pfam" id="PF00589">
    <property type="entry name" value="Phage_integrase"/>
    <property type="match status" value="1"/>
</dbReference>
<dbReference type="Proteomes" id="UP000051497">
    <property type="component" value="Unassembled WGS sequence"/>
</dbReference>
<dbReference type="InterPro" id="IPR044068">
    <property type="entry name" value="CB"/>
</dbReference>
<feature type="domain" description="Core-binding (CB)" evidence="6">
    <location>
        <begin position="6"/>
        <end position="90"/>
    </location>
</feature>
<organism evidence="7 8">
    <name type="scientific">Candidatus Berkiella aquae</name>
    <dbReference type="NCBI Taxonomy" id="295108"/>
    <lineage>
        <taxon>Bacteria</taxon>
        <taxon>Pseudomonadati</taxon>
        <taxon>Pseudomonadota</taxon>
        <taxon>Gammaproteobacteria</taxon>
        <taxon>Candidatus Berkiellales</taxon>
        <taxon>Candidatus Berkiellaceae</taxon>
        <taxon>Candidatus Berkiella</taxon>
    </lineage>
</organism>
<gene>
    <name evidence="7" type="ORF">HT99x_007395</name>
</gene>
<dbReference type="Gene3D" id="1.10.443.10">
    <property type="entry name" value="Intergrase catalytic core"/>
    <property type="match status" value="1"/>
</dbReference>
<evidence type="ECO:0000259" key="5">
    <source>
        <dbReference type="PROSITE" id="PS51898"/>
    </source>
</evidence>
<dbReference type="InterPro" id="IPR011010">
    <property type="entry name" value="DNA_brk_join_enz"/>
</dbReference>
<dbReference type="RefSeq" id="WP_259565940.1">
    <property type="nucleotide sequence ID" value="NZ_LKAJ02000001.1"/>
</dbReference>
<dbReference type="PROSITE" id="PS51898">
    <property type="entry name" value="TYR_RECOMBINASE"/>
    <property type="match status" value="1"/>
</dbReference>
<dbReference type="InterPro" id="IPR013762">
    <property type="entry name" value="Integrase-like_cat_sf"/>
</dbReference>
<evidence type="ECO:0000256" key="4">
    <source>
        <dbReference type="PROSITE-ProRule" id="PRU01248"/>
    </source>
</evidence>
<comment type="caution">
    <text evidence="7">The sequence shown here is derived from an EMBL/GenBank/DDBJ whole genome shotgun (WGS) entry which is preliminary data.</text>
</comment>
<feature type="domain" description="Tyr recombinase" evidence="5">
    <location>
        <begin position="116"/>
        <end position="318"/>
    </location>
</feature>